<dbReference type="PANTHER" id="PTHR31902:SF14">
    <property type="entry name" value="ACTIN PATCHES DISTAL PROTEIN 1"/>
    <property type="match status" value="1"/>
</dbReference>
<dbReference type="InterPro" id="IPR009737">
    <property type="entry name" value="Aim32/Apd1-like"/>
</dbReference>
<dbReference type="GO" id="GO:0016746">
    <property type="term" value="F:acyltransferase activity"/>
    <property type="evidence" value="ECO:0007669"/>
    <property type="project" value="UniProtKB-KW"/>
</dbReference>
<dbReference type="EMBL" id="JAQHRD010000004">
    <property type="protein sequence ID" value="KAJ6442137.1"/>
    <property type="molecule type" value="Genomic_DNA"/>
</dbReference>
<dbReference type="Proteomes" id="UP001163105">
    <property type="component" value="Unassembled WGS sequence"/>
</dbReference>
<proteinExistence type="predicted"/>
<comment type="caution">
    <text evidence="2">The sequence shown here is derived from an EMBL/GenBank/DDBJ whole genome shotgun (WGS) entry which is preliminary data.</text>
</comment>
<evidence type="ECO:0000313" key="2">
    <source>
        <dbReference type="EMBL" id="KAJ6442137.1"/>
    </source>
</evidence>
<dbReference type="Gene3D" id="3.40.30.10">
    <property type="entry name" value="Glutaredoxin"/>
    <property type="match status" value="1"/>
</dbReference>
<dbReference type="SUPFAM" id="SSF52833">
    <property type="entry name" value="Thioredoxin-like"/>
    <property type="match status" value="1"/>
</dbReference>
<protein>
    <submittedName>
        <fullName evidence="2">Acyltransferase</fullName>
    </submittedName>
</protein>
<gene>
    <name evidence="2" type="ORF">O9K51_05690</name>
</gene>
<sequence length="415" mass="44270">MSPPPPSSTSHSAPPYPPSSSSSSPSHAALPRMPVKQKMAVSLKSLMSSVLGRGAGAGSTPGLTELFAKTDPARDGDDCLHDCDSCAVRYPRGFKIDEEDVLYGHVKGWSTHLLVGTGKADWVRDVADEKGSVMEAIDRADAPTNGRLMLSASNMPTPHDTSDYSEPTTVLLLPAFTLVQNVHPRNVPTLISELVSKAPTTSSPLPPSIDAGAAPVTLLPRSIPSPEPSVPELLTRPCPHNAVILMCSQKTRDARCGQSAPLLRKELERHLRPLGLYRDLHDERPGGVGIYFISHVGGHKYSANVMVYRRPNAFGQDDVVEEKETEEQSSPANGDAAHANGSNGSNGEATNGNGKPANGGDAKTDLGAGQCIWLARVKPEDCENLVRYTVLKGKVVKPESQLRGGFDRVKGLTSW</sequence>
<keyword evidence="2" id="KW-0808">Transferase</keyword>
<dbReference type="InterPro" id="IPR036249">
    <property type="entry name" value="Thioredoxin-like_sf"/>
</dbReference>
<name>A0AB34FS96_9HYPO</name>
<feature type="region of interest" description="Disordered" evidence="1">
    <location>
        <begin position="1"/>
        <end position="32"/>
    </location>
</feature>
<dbReference type="Pfam" id="PF06999">
    <property type="entry name" value="Suc_Fer-like"/>
    <property type="match status" value="1"/>
</dbReference>
<feature type="region of interest" description="Disordered" evidence="1">
    <location>
        <begin position="320"/>
        <end position="361"/>
    </location>
</feature>
<evidence type="ECO:0000256" key="1">
    <source>
        <dbReference type="SAM" id="MobiDB-lite"/>
    </source>
</evidence>
<reference evidence="2" key="1">
    <citation type="submission" date="2023-01" db="EMBL/GenBank/DDBJ databases">
        <title>The growth and conidiation of Purpureocillium lavendulum are regulated by nitrogen source and histone H3K14 acetylation.</title>
        <authorList>
            <person name="Tang P."/>
            <person name="Han J."/>
            <person name="Zhang C."/>
            <person name="Tang P."/>
            <person name="Qi F."/>
            <person name="Zhang K."/>
            <person name="Liang L."/>
        </authorList>
    </citation>
    <scope>NUCLEOTIDE SEQUENCE</scope>
    <source>
        <strain evidence="2">YMF1.00683</strain>
    </source>
</reference>
<feature type="compositionally biased region" description="Polar residues" evidence="1">
    <location>
        <begin position="340"/>
        <end position="353"/>
    </location>
</feature>
<dbReference type="AlphaFoldDB" id="A0AB34FS96"/>
<keyword evidence="2" id="KW-0012">Acyltransferase</keyword>
<feature type="compositionally biased region" description="Low complexity" evidence="1">
    <location>
        <begin position="8"/>
        <end position="26"/>
    </location>
</feature>
<organism evidence="2 3">
    <name type="scientific">Purpureocillium lavendulum</name>
    <dbReference type="NCBI Taxonomy" id="1247861"/>
    <lineage>
        <taxon>Eukaryota</taxon>
        <taxon>Fungi</taxon>
        <taxon>Dikarya</taxon>
        <taxon>Ascomycota</taxon>
        <taxon>Pezizomycotina</taxon>
        <taxon>Sordariomycetes</taxon>
        <taxon>Hypocreomycetidae</taxon>
        <taxon>Hypocreales</taxon>
        <taxon>Ophiocordycipitaceae</taxon>
        <taxon>Purpureocillium</taxon>
    </lineage>
</organism>
<accession>A0AB34FS96</accession>
<evidence type="ECO:0000313" key="3">
    <source>
        <dbReference type="Proteomes" id="UP001163105"/>
    </source>
</evidence>
<keyword evidence="3" id="KW-1185">Reference proteome</keyword>
<dbReference type="PANTHER" id="PTHR31902">
    <property type="entry name" value="ACTIN PATCHES DISTAL PROTEIN 1"/>
    <property type="match status" value="1"/>
</dbReference>